<dbReference type="SUPFAM" id="SSF48256">
    <property type="entry name" value="Citrate synthase"/>
    <property type="match status" value="1"/>
</dbReference>
<dbReference type="Gene3D" id="1.10.230.10">
    <property type="entry name" value="Cytochrome P450-Terp, domain 2"/>
    <property type="match status" value="1"/>
</dbReference>
<protein>
    <recommendedName>
        <fullName evidence="6">Citrate synthase</fullName>
    </recommendedName>
</protein>
<evidence type="ECO:0000256" key="2">
    <source>
        <dbReference type="ARBA" id="ARBA00010566"/>
    </source>
</evidence>
<dbReference type="InterPro" id="IPR016143">
    <property type="entry name" value="Citrate_synth-like_sm_a-sub"/>
</dbReference>
<dbReference type="PRINTS" id="PR00143">
    <property type="entry name" value="CITRTSNTHASE"/>
</dbReference>
<dbReference type="RefSeq" id="XP_013239782.1">
    <property type="nucleotide sequence ID" value="XM_013384328.1"/>
</dbReference>
<evidence type="ECO:0000256" key="5">
    <source>
        <dbReference type="ARBA" id="ARBA00023128"/>
    </source>
</evidence>
<dbReference type="GO" id="GO:0046912">
    <property type="term" value="F:acyltransferase activity, acyl groups converted into alkyl on transfer"/>
    <property type="evidence" value="ECO:0007669"/>
    <property type="project" value="InterPro"/>
</dbReference>
<dbReference type="Proteomes" id="UP000027361">
    <property type="component" value="Unassembled WGS sequence"/>
</dbReference>
<dbReference type="PANTHER" id="PTHR11739">
    <property type="entry name" value="CITRATE SYNTHASE"/>
    <property type="match status" value="1"/>
</dbReference>
<dbReference type="InterPro" id="IPR019810">
    <property type="entry name" value="Citrate_synthase_AS"/>
</dbReference>
<keyword evidence="8" id="KW-1185">Reference proteome</keyword>
<evidence type="ECO:0000313" key="8">
    <source>
        <dbReference type="Proteomes" id="UP000027361"/>
    </source>
</evidence>
<evidence type="ECO:0000256" key="6">
    <source>
        <dbReference type="RuleBase" id="RU000441"/>
    </source>
</evidence>
<dbReference type="GO" id="GO:0005975">
    <property type="term" value="P:carbohydrate metabolic process"/>
    <property type="evidence" value="ECO:0007669"/>
    <property type="project" value="TreeGrafter"/>
</dbReference>
<dbReference type="OMA" id="NEAAMDM"/>
<dbReference type="PROSITE" id="PS00480">
    <property type="entry name" value="CITRATE_SYNTHASE"/>
    <property type="match status" value="1"/>
</dbReference>
<dbReference type="EMBL" id="JMSN01000219">
    <property type="protein sequence ID" value="KDN35354.1"/>
    <property type="molecule type" value="Genomic_DNA"/>
</dbReference>
<sequence length="474" mass="51294">MMSIQRNALRTAVRAAAQAQQQPAALAGVRYASTKSLVDAVAEVVPEKQEQLKQLKAKHADSSLGEVKVSNLLGGMRGLKIMLWEGSVLDADTGITFHGKSIPDCEKELPTAKDLGQEGKEMLPEAMLWLLLTGKVPSVEETKGLSQELAAKGTLPAYAEKVIDSFPKSMHPMTQFSAAVAALNHDSAFAAGYKKGMKKTEYWQPTLEDSISLIAKLPAVAARIYYNVFGRGDGKQAIDSSKDWIGNYSQMIGYGNSVGMTDYLRLYIAIHGDHEGGNVSAHATHLVGSALSDPFLSYSAGLLGLAGPLHGLANQEVLGFMQDMQKSVSENPSKEQITDYLWSVLKSGRVVPGYGHAVLRQPDPRFTALQRFASQRPELQSASIVQLVQKVFEVAPGVLTEHGKTKNPFPNVDAASGCVLYSYGMSEFSYYTVVFGVSRALGALPQLVWDRALGMPIERPKSMSIQALNAFLSK</sequence>
<gene>
    <name evidence="7" type="ORF">K437DRAFT_260382</name>
</gene>
<dbReference type="GO" id="GO:0006099">
    <property type="term" value="P:tricarboxylic acid cycle"/>
    <property type="evidence" value="ECO:0007669"/>
    <property type="project" value="TreeGrafter"/>
</dbReference>
<keyword evidence="4" id="KW-0809">Transit peptide</keyword>
<dbReference type="OrthoDB" id="8017587at2759"/>
<dbReference type="NCBIfam" id="NF007128">
    <property type="entry name" value="PRK09569.1"/>
    <property type="match status" value="1"/>
</dbReference>
<dbReference type="FunCoup" id="A0A066V9E7">
    <property type="interactions" value="337"/>
</dbReference>
<dbReference type="GeneID" id="25265532"/>
<dbReference type="InterPro" id="IPR016142">
    <property type="entry name" value="Citrate_synth-like_lrg_a-sub"/>
</dbReference>
<evidence type="ECO:0000313" key="7">
    <source>
        <dbReference type="EMBL" id="KDN35354.1"/>
    </source>
</evidence>
<dbReference type="GO" id="GO:0005759">
    <property type="term" value="C:mitochondrial matrix"/>
    <property type="evidence" value="ECO:0007669"/>
    <property type="project" value="TreeGrafter"/>
</dbReference>
<accession>A0A066V9E7</accession>
<evidence type="ECO:0000256" key="1">
    <source>
        <dbReference type="ARBA" id="ARBA00004173"/>
    </source>
</evidence>
<dbReference type="Gene3D" id="1.10.580.10">
    <property type="entry name" value="Citrate Synthase, domain 1"/>
    <property type="match status" value="1"/>
</dbReference>
<dbReference type="Pfam" id="PF00285">
    <property type="entry name" value="Citrate_synt"/>
    <property type="match status" value="1"/>
</dbReference>
<comment type="caution">
    <text evidence="7">The sequence shown here is derived from an EMBL/GenBank/DDBJ whole genome shotgun (WGS) entry which is preliminary data.</text>
</comment>
<organism evidence="7 8">
    <name type="scientific">Tilletiaria anomala (strain ATCC 24038 / CBS 436.72 / UBC 951)</name>
    <dbReference type="NCBI Taxonomy" id="1037660"/>
    <lineage>
        <taxon>Eukaryota</taxon>
        <taxon>Fungi</taxon>
        <taxon>Dikarya</taxon>
        <taxon>Basidiomycota</taxon>
        <taxon>Ustilaginomycotina</taxon>
        <taxon>Exobasidiomycetes</taxon>
        <taxon>Georgefischeriales</taxon>
        <taxon>Tilletiariaceae</taxon>
        <taxon>Tilletiaria</taxon>
    </lineage>
</organism>
<evidence type="ECO:0000256" key="4">
    <source>
        <dbReference type="ARBA" id="ARBA00022946"/>
    </source>
</evidence>
<comment type="subcellular location">
    <subcellularLocation>
        <location evidence="1">Mitochondrion</location>
    </subcellularLocation>
</comment>
<comment type="similarity">
    <text evidence="2 6">Belongs to the citrate synthase family.</text>
</comment>
<proteinExistence type="inferred from homology"/>
<evidence type="ECO:0000256" key="3">
    <source>
        <dbReference type="ARBA" id="ARBA00022679"/>
    </source>
</evidence>
<dbReference type="FunFam" id="1.10.580.10:FF:000001">
    <property type="entry name" value="Citrate synthase"/>
    <property type="match status" value="1"/>
</dbReference>
<dbReference type="PANTHER" id="PTHR11739:SF15">
    <property type="entry name" value="CITRATE SYNTHASE 3, MITOCHONDRIAL"/>
    <property type="match status" value="1"/>
</dbReference>
<dbReference type="STRING" id="1037660.A0A066V9E7"/>
<dbReference type="InParanoid" id="A0A066V9E7"/>
<dbReference type="InterPro" id="IPR002020">
    <property type="entry name" value="Citrate_synthase"/>
</dbReference>
<keyword evidence="3 6" id="KW-0808">Transferase</keyword>
<keyword evidence="5" id="KW-0496">Mitochondrion</keyword>
<dbReference type="HOGENOM" id="CLU_022049_2_0_1"/>
<reference evidence="7 8" key="1">
    <citation type="submission" date="2014-05" db="EMBL/GenBank/DDBJ databases">
        <title>Draft genome sequence of a rare smut relative, Tilletiaria anomala UBC 951.</title>
        <authorList>
            <consortium name="DOE Joint Genome Institute"/>
            <person name="Toome M."/>
            <person name="Kuo A."/>
            <person name="Henrissat B."/>
            <person name="Lipzen A."/>
            <person name="Tritt A."/>
            <person name="Yoshinaga Y."/>
            <person name="Zane M."/>
            <person name="Barry K."/>
            <person name="Grigoriev I.V."/>
            <person name="Spatafora J.W."/>
            <person name="Aimea M.C."/>
        </authorList>
    </citation>
    <scope>NUCLEOTIDE SEQUENCE [LARGE SCALE GENOMIC DNA]</scope>
    <source>
        <strain evidence="7 8">UBC 951</strain>
    </source>
</reference>
<name>A0A066V9E7_TILAU</name>
<dbReference type="AlphaFoldDB" id="A0A066V9E7"/>
<dbReference type="InterPro" id="IPR036969">
    <property type="entry name" value="Citrate_synthase_sf"/>
</dbReference>